<proteinExistence type="predicted"/>
<dbReference type="GO" id="GO:0048488">
    <property type="term" value="P:synaptic vesicle endocytosis"/>
    <property type="evidence" value="ECO:0007669"/>
    <property type="project" value="TreeGrafter"/>
</dbReference>
<feature type="compositionally biased region" description="Polar residues" evidence="1">
    <location>
        <begin position="3117"/>
        <end position="3130"/>
    </location>
</feature>
<feature type="region of interest" description="Disordered" evidence="1">
    <location>
        <begin position="1223"/>
        <end position="1300"/>
    </location>
</feature>
<gene>
    <name evidence="4" type="ORF">EDS130_LOCUS5096</name>
</gene>
<reference evidence="4" key="1">
    <citation type="submission" date="2021-02" db="EMBL/GenBank/DDBJ databases">
        <authorList>
            <person name="Nowell W R."/>
        </authorList>
    </citation>
    <scope>NUCLEOTIDE SEQUENCE</scope>
</reference>
<accession>A0A813T7Y5</accession>
<feature type="compositionally biased region" description="Low complexity" evidence="1">
    <location>
        <begin position="1914"/>
        <end position="1927"/>
    </location>
</feature>
<feature type="compositionally biased region" description="Polar residues" evidence="1">
    <location>
        <begin position="1232"/>
        <end position="1259"/>
    </location>
</feature>
<dbReference type="Pfam" id="PF25040">
    <property type="entry name" value="BLTP1_C"/>
    <property type="match status" value="4"/>
</dbReference>
<feature type="compositionally biased region" description="Low complexity" evidence="1">
    <location>
        <begin position="1956"/>
        <end position="1970"/>
    </location>
</feature>
<feature type="region of interest" description="Disordered" evidence="1">
    <location>
        <begin position="3301"/>
        <end position="3325"/>
    </location>
</feature>
<organism evidence="4 5">
    <name type="scientific">Adineta ricciae</name>
    <name type="common">Rotifer</name>
    <dbReference type="NCBI Taxonomy" id="249248"/>
    <lineage>
        <taxon>Eukaryota</taxon>
        <taxon>Metazoa</taxon>
        <taxon>Spiralia</taxon>
        <taxon>Gnathifera</taxon>
        <taxon>Rotifera</taxon>
        <taxon>Eurotatoria</taxon>
        <taxon>Bdelloidea</taxon>
        <taxon>Adinetida</taxon>
        <taxon>Adinetidae</taxon>
        <taxon>Adineta</taxon>
    </lineage>
</organism>
<dbReference type="PANTHER" id="PTHR31640:SF1">
    <property type="entry name" value="BRIDGE-LIKE LIPID TRANSFER PROTEIN FAMILY MEMBER 1"/>
    <property type="match status" value="1"/>
</dbReference>
<keyword evidence="2" id="KW-0812">Transmembrane</keyword>
<feature type="region of interest" description="Disordered" evidence="1">
    <location>
        <begin position="1914"/>
        <end position="1934"/>
    </location>
</feature>
<name>A0A813T7Y5_ADIRI</name>
<protein>
    <recommendedName>
        <fullName evidence="3">Bridge-like lipid transfer protein family member 1 C-terminal domain-containing protein</fullName>
    </recommendedName>
</protein>
<feature type="compositionally biased region" description="Polar residues" evidence="1">
    <location>
        <begin position="2528"/>
        <end position="2541"/>
    </location>
</feature>
<dbReference type="PANTHER" id="PTHR31640">
    <property type="entry name" value="TRANSMEMBRANE PROTEIN KIAA1109"/>
    <property type="match status" value="1"/>
</dbReference>
<evidence type="ECO:0000313" key="5">
    <source>
        <dbReference type="Proteomes" id="UP000663852"/>
    </source>
</evidence>
<feature type="region of interest" description="Disordered" evidence="1">
    <location>
        <begin position="2528"/>
        <end position="2549"/>
    </location>
</feature>
<feature type="compositionally biased region" description="Acidic residues" evidence="1">
    <location>
        <begin position="2745"/>
        <end position="2756"/>
    </location>
</feature>
<feature type="region of interest" description="Disordered" evidence="1">
    <location>
        <begin position="3100"/>
        <end position="3138"/>
    </location>
</feature>
<evidence type="ECO:0000313" key="4">
    <source>
        <dbReference type="EMBL" id="CAF0805979.1"/>
    </source>
</evidence>
<dbReference type="InterPro" id="IPR033616">
    <property type="entry name" value="BLTP1"/>
</dbReference>
<feature type="region of interest" description="Disordered" evidence="1">
    <location>
        <begin position="4145"/>
        <end position="4169"/>
    </location>
</feature>
<feature type="compositionally biased region" description="Polar residues" evidence="1">
    <location>
        <begin position="3311"/>
        <end position="3325"/>
    </location>
</feature>
<feature type="region of interest" description="Disordered" evidence="1">
    <location>
        <begin position="1678"/>
        <end position="1725"/>
    </location>
</feature>
<feature type="domain" description="Bridge-like lipid transfer protein family member 1 C-terminal" evidence="3">
    <location>
        <begin position="3695"/>
        <end position="4248"/>
    </location>
</feature>
<feature type="compositionally biased region" description="Low complexity" evidence="1">
    <location>
        <begin position="1291"/>
        <end position="1300"/>
    </location>
</feature>
<dbReference type="Proteomes" id="UP000663852">
    <property type="component" value="Unassembled WGS sequence"/>
</dbReference>
<comment type="caution">
    <text evidence="4">The sequence shown here is derived from an EMBL/GenBank/DDBJ whole genome shotgun (WGS) entry which is preliminary data.</text>
</comment>
<keyword evidence="2" id="KW-1133">Transmembrane helix</keyword>
<feature type="compositionally biased region" description="Low complexity" evidence="1">
    <location>
        <begin position="1694"/>
        <end position="1725"/>
    </location>
</feature>
<feature type="region of interest" description="Disordered" evidence="1">
    <location>
        <begin position="1955"/>
        <end position="1984"/>
    </location>
</feature>
<evidence type="ECO:0000256" key="2">
    <source>
        <dbReference type="SAM" id="Phobius"/>
    </source>
</evidence>
<dbReference type="InterPro" id="IPR047104">
    <property type="entry name" value="BLTP1_N"/>
</dbReference>
<sequence length="4261" mass="481930">MQSLIRTTTSAVSKLSFNMTNVNSNSTTTTPSTLEEISNEIIDYFESHREQIPLLVIVYIFTIIWMLYIILYHSRIQGIVLSHILQRFYFKDASHIKFDSFSVSFISGKIMFRNLHYTTGSYFVFVKDGCLIFRYWSKVKKKPVIRLQIHLYHFDMQIFSPIRSNTFAEVNNSSDELHRESMNGLSARVDDTQSVNTTKGNDESNFVNSLRSLFPSVEIKVEHGRISVGHHTLPYGLSLRFSTMNSTFTSQSPSRTAPEIDPMTLLYSLKYRNLQIQLIPISEYKEGIREMPPPIPTTKGTAKDAVQIFECPEGELEYEQDVPGKMSEPLENGQVVPDVAWEIRMKCNKKTKIAYGPWADRQRELLWQYFLPTLYEESAVTAEPLVGQTRIFRSVRFKLLLNCPTILDLYFMNKTKLQQLHLECPSKGSSFETILPFSTNPDGFDTSLSINIGETIAQTNLPFTPFLHTENIEIKVHIHYPRLWNSLQDWIIDIDAKKAQVYFVFEHKNFFQALITDFGSSVPPDIYSFTPFIYNITLHGELVEVLVPCNQGNWIDCSNDKAAENTYVSLCAKSLVLTYPLPFLEFCPVSTPMDLNIEVNDVLARLVIPESNRMFYIVEGLDAHKQFYAPDGIKSHLSLSDIFEKRNGCFECGEVNQIKILVQILLHSSPPVDMNRTDLLHVQQIKSMGNRHTFHPNKLKYDVFNLELDIGPVNLLLHGFFLKKLWWVKENLFGWDQSFHDIREPDLIRENKIVVHDDPLIDMIDESRPFDPRYFRPLMVTLRVALHNVTLHLLHHTEHAPSPIGFCERLCVEMTTDLNETRLQVLFLPVNVYVEDTIVRNKSDYHLSTGSLQLSGLIIRGHAMLSHEGLPPERETLEYAWQMEILLGKISARLTTIQMEKMLGFVKNFYLQIMEEEYTLVRSPVMDKTKWIEKLKYDVLRFSLDSVDLNLIETGNAINVQVAPVRLCMCNMHTSTCNEGLTLKVGAIQMRQLLRLHPGSWLEAGSVQIPELRINAKFDCHSPALANTNEQLEFLRRHDQHSQRLHFLYTTKSQQSSGATGAKRPSTIALPYNTFACACLGGSPHYYTLVQGEQFFRSTFRLSEQPSFGLSLFQPDVHVIHSHPIFKHKYNWHTYSHSSGPTERLNDEEIFYPFDFCAQTQTYHNTLTEHYSPHSVPANLSTFSRSNSARNLRHKSFAEPKSHKRSSSSIACQNEDVVGSSSGTLNDAYATPNDQLSSHYSSQRSLHQNNQTKSVSIMSLTPVPHDSPTNLSPPSVRINIPSEISDEQNDSLSRSSYSSTSTDSLTALEEILKEQQQGATSSPQKVFQPSTENKSIPQSSLPGSSWISLRNQMKMSIPKSTLLSTTYIRYLSHYRSTTWSSQASFPPIIRQDQINLQPLLDFNCVSNGFSCSYLSESSQPTPSRSQFPAANSRPRLSVAPTLSTLYSSNVIATEREVCLRFIGALNILCTPLMLECLNTYIDKWKTYELHPMSILDGLHFQAQTTSNSPSTSIDLSATKISLQLPKINICLLQAGLAEDNVQLTELRTPVDIVTMSLFALSCKQIQMETILSNRDQSTTGVFKIQSLTGQFRRFENDFSSIEHVNIHAIQSQRCRLQFNIPTDIQTHLPMSNNQTNLGYVMNEFGFQRLCFKLINNAAKQQLEKKLILPTMTQIDEIHPVKTQAKQKSKRKQSTDPSVSSPTAAASSPTTVKATTSVVSNPSSSSVFDGSIDHVWITFPEPPRHTYSNSKRRRTSTTSITQLNTMPKKHFSYTRFDWNFLSTLSPTILGWFCVLDRVQKPIEHFLQQRQKRIDAVLAYFLIEIKPEFTLPESKFYELFTPKTKYLLSHPVCQLVTELRKRFNKSQHININLQPHILPDKKLLKQGIREACREWTQIFKRQPHFHLYINPPVPSSTTTTSPIDSILPTNSNEQEQPTVVMRARTPTVGGRLQSLFTRDSSAAGASDRSSSAARRRMTVQNTRSNASTRDTIIELVQEPSSVPERRRASSLIAPSGGHVNIAFEEGETLRRLEPTANVNNTLGYARLNVAPDESDADDSATRTRANKRNRTNSFTEITLADVGPDLSGSVEQLFKILLEYAGVELSVTSSIEPLFEKLGQTVLASIQIKKIDVKILPNEVIHNTQSLSLNSSVESSILGVTNLNIQSVFRQSLQHDQLHSANVQAGIRIQSVKQEVNLSLLRIVYQFYMVVGNAVEYTGIDEIIKPDNNAVQQQEEFYAINSRTSTMIDGAEHGIENLVLRSVQSSLLHPPNNTSIDPEIQCWTKLREFVALHEQQSEVRATPPDRSKQPNVLPVLTDSTTSVPPQSINTQNDNLLLSVFGWLIIDEIYSTATLGSLKVDGCMRKVQGSVTLSQRLRTVQPNTINQNAKKYDGSLIVQIGSTSLSLKETLSTSNDGSLINTAVHSHQTSTNTSSTAREISVLDIIIGKSRALTSLQTRGMNLTLSGVTNIGTIAMDVPLRPQEVHDLVNRAGRLITSYVQEFLPADTEQLSTIPKDIGNEDPQMETNLNNTINESNAPTVSEHTPQKKRSHIRRRLTLASNLRHETIETRQSISSASKRPVFTVHITAHCQGMTFSTTLLSTLKAQYKIGVVEGVASLGSTTSRFTAIVHEHALHFLNNATSDLHQLPTVSSDNHVRIDFPQIRCYGNYTNEQEQDNRPKGHLNLRTNIDALKLTITADFLAQLVFVSRVIIHEINEILAKVSGLNQFSFGSTKPIDNELKSKSPIDSEEDLIDDDEQEKSTQTPFTYKIDVSMKGFEVIGQTPSNTVVRFHNGDKNLPIFVKLSNYDEQNALLFYNKPSINALLHIKLSLGQLLHTGGFQDAAYFKTKLLLKNSFQVDEPDKEAYIIRLTKPSFYWQPGAIDKGILFWLNYKNTYEHWNEQRGAFTTSTNTATRKRSLMNVQALPATIRNELNLMFQLDIVDLGVAIPLQQIDPPGKLTPTDVQTLGTRQSVSNLEESSDFLVFTLDQTTISACSCGAIISSGSFEGFCFRFAENFKQTNRSWKPISSSASKTILNACCVPSGRYLMHSRAKHLPNSNSPKWFLDVQWDMKGIDINIDSIIGKRFTQLIRTITATHLIEPMDRSSNDNDLSDDSNLLKTKTGSSININENNDPSEDDERRKRLQYEYSILGQKIATLKRSQAPDEALKPEEARYQWLEKELLHTVKTDIQQKIKQSNKNALNRDRNRRILSTLSVPSQNRASPLDFTQQTRKTPERRYSLMYAAALASSTGADHRRISVMVTPQSQIYASPIREEDTEDNLSRTSSIPARMRNPFESLYFSATSHESEDRQSITSTATNGNPSEITSTPAVDLELNIQILIANGSCNLYTRRDLISHPLSTPNVTKQQSQQQTQAAIGLILTINKIEYQVLQFSLPGVDVDAHYNSEHDNTTNSTLNKRGSFHCRAMIQSPTNQILIHPILLNFIEQTLEYVKLPREQTRHDHLSEEMKAEQTNDDDHLDTMFLMEEQTSTTSFPIDVVVSIFIQPCVLLFTCLPTHPMECELRLPAVDVVLSSKRALPENTTASNENSSEQVLGSSLGGLSFSLCMKDFKLNVYHPFSGESKVHLFEDIHSGQLQTRNALAVSVQSVSINISRTRYISVDQNNELLNSIKLSVVAQISKAQFEYDMRRFTEILTFPKIWYNRSLARRLFLGDENLPARIPTPYRMAQVTVPTQASSTTNKTLQKQAHVILAIQLKELHVSMRMSNVMGKVEWNTKNVSSTGSLTLTSKGKRTFFISLGLQNSILQAEQGIVGGTIRLKNLRTTGYIFQELRDRIILVDASHSIDILTEAIEIRLDYMGSPTLMGRICHLLLRLKDYRPSTTVNNTSSDSAFPFKSVLLNLNWSQLHLMITRSTTPDIIKMVAKLTEFFDQNVNNSRTFLASIQSDFRDSKKSKGSEKNSKSKKPPTVQAKYDINIIKKYIGMHGGELMLQGHNLTIVVFHGMNFRARQWALFSLNEPQINFITNRGEEDDIHQELIFSLGDQSQTTPASVKSRTNMASVSKVTRNGMDAPPLVTVNEWFNYASSTISAVGLRDFPLMDEPEVSAVPSKVRSKQYEQTAESIFILPALELRFQTRQYQGQVQCSFETEFYEHIMFSFNAEHFYFLHDLISSYIKEKERNVAALAVTNEKSSKRSNKPSVTSPEPQVPPALDGVANTDTRRFICPDSKWKLQPTIKLLTTYGNEVEPFGADYILQKLGFHHARLTIPKWLQRGIMDPCEQSMTIVQLILIFLLPERFKEMCMK</sequence>
<dbReference type="EMBL" id="CAJNOJ010000014">
    <property type="protein sequence ID" value="CAF0805979.1"/>
    <property type="molecule type" value="Genomic_DNA"/>
</dbReference>
<evidence type="ECO:0000256" key="1">
    <source>
        <dbReference type="SAM" id="MobiDB-lite"/>
    </source>
</evidence>
<feature type="region of interest" description="Disordered" evidence="1">
    <location>
        <begin position="1314"/>
        <end position="1342"/>
    </location>
</feature>
<dbReference type="SMART" id="SM01220">
    <property type="entry name" value="FSA_C"/>
    <property type="match status" value="1"/>
</dbReference>
<feature type="region of interest" description="Disordered" evidence="1">
    <location>
        <begin position="2737"/>
        <end position="2760"/>
    </location>
</feature>
<dbReference type="GO" id="GO:0098793">
    <property type="term" value="C:presynapse"/>
    <property type="evidence" value="ECO:0007669"/>
    <property type="project" value="GOC"/>
</dbReference>
<evidence type="ECO:0000259" key="3">
    <source>
        <dbReference type="SMART" id="SM01220"/>
    </source>
</evidence>
<dbReference type="Pfam" id="PF20413">
    <property type="entry name" value="BLTP1_N"/>
    <property type="match status" value="2"/>
</dbReference>
<keyword evidence="2" id="KW-0472">Membrane</keyword>
<dbReference type="OrthoDB" id="10051416at2759"/>
<dbReference type="InterPro" id="IPR056742">
    <property type="entry name" value="BLTP1_C"/>
</dbReference>
<feature type="transmembrane region" description="Helical" evidence="2">
    <location>
        <begin position="52"/>
        <end position="72"/>
    </location>
</feature>